<reference evidence="1" key="2">
    <citation type="submission" date="2020-09" db="EMBL/GenBank/DDBJ databases">
        <authorList>
            <person name="Sun Q."/>
            <person name="Ohkuma M."/>
        </authorList>
    </citation>
    <scope>NUCLEOTIDE SEQUENCE</scope>
    <source>
        <strain evidence="1">JCM 19831</strain>
    </source>
</reference>
<organism evidence="1 2">
    <name type="scientific">Dactylosporangium sucinum</name>
    <dbReference type="NCBI Taxonomy" id="1424081"/>
    <lineage>
        <taxon>Bacteria</taxon>
        <taxon>Bacillati</taxon>
        <taxon>Actinomycetota</taxon>
        <taxon>Actinomycetes</taxon>
        <taxon>Micromonosporales</taxon>
        <taxon>Micromonosporaceae</taxon>
        <taxon>Dactylosporangium</taxon>
    </lineage>
</organism>
<protein>
    <submittedName>
        <fullName evidence="1">Uncharacterized protein</fullName>
    </submittedName>
</protein>
<dbReference type="EMBL" id="BMPI01000035">
    <property type="protein sequence ID" value="GGM52605.1"/>
    <property type="molecule type" value="Genomic_DNA"/>
</dbReference>
<comment type="caution">
    <text evidence="1">The sequence shown here is derived from an EMBL/GenBank/DDBJ whole genome shotgun (WGS) entry which is preliminary data.</text>
</comment>
<dbReference type="AlphaFoldDB" id="A0A917X051"/>
<dbReference type="RefSeq" id="WP_190253586.1">
    <property type="nucleotide sequence ID" value="NZ_BMPI01000035.1"/>
</dbReference>
<evidence type="ECO:0000313" key="2">
    <source>
        <dbReference type="Proteomes" id="UP000642070"/>
    </source>
</evidence>
<proteinExistence type="predicted"/>
<reference evidence="1" key="1">
    <citation type="journal article" date="2014" name="Int. J. Syst. Evol. Microbiol.">
        <title>Complete genome sequence of Corynebacterium casei LMG S-19264T (=DSM 44701T), isolated from a smear-ripened cheese.</title>
        <authorList>
            <consortium name="US DOE Joint Genome Institute (JGI-PGF)"/>
            <person name="Walter F."/>
            <person name="Albersmeier A."/>
            <person name="Kalinowski J."/>
            <person name="Ruckert C."/>
        </authorList>
    </citation>
    <scope>NUCLEOTIDE SEQUENCE</scope>
    <source>
        <strain evidence="1">JCM 19831</strain>
    </source>
</reference>
<accession>A0A917X051</accession>
<dbReference type="Proteomes" id="UP000642070">
    <property type="component" value="Unassembled WGS sequence"/>
</dbReference>
<sequence length="94" mass="10390">MTPEQAGAVFDVLVRHAGAAEHQRDEFVYHLRHGCEEFRFMGSLGFGGKLYVEPGRWRVGCYPEDLTPERAAVIERVNAVLDGARAVFAALEAA</sequence>
<gene>
    <name evidence="1" type="ORF">GCM10007977_062720</name>
</gene>
<evidence type="ECO:0000313" key="1">
    <source>
        <dbReference type="EMBL" id="GGM52605.1"/>
    </source>
</evidence>
<name>A0A917X051_9ACTN</name>
<keyword evidence="2" id="KW-1185">Reference proteome</keyword>